<dbReference type="EMBL" id="CYRY02006601">
    <property type="protein sequence ID" value="VCW71705.1"/>
    <property type="molecule type" value="Genomic_DNA"/>
</dbReference>
<comment type="caution">
    <text evidence="2">The sequence shown here is derived from an EMBL/GenBank/DDBJ whole genome shotgun (WGS) entry which is preliminary data.</text>
</comment>
<feature type="non-terminal residue" evidence="2">
    <location>
        <position position="1"/>
    </location>
</feature>
<gene>
    <name evidence="2" type="ORF">BN2614_LOCUS2</name>
</gene>
<keyword evidence="3" id="KW-1185">Reference proteome</keyword>
<accession>A0A9X9LLB2</accession>
<feature type="compositionally biased region" description="Polar residues" evidence="1">
    <location>
        <begin position="48"/>
        <end position="60"/>
    </location>
</feature>
<evidence type="ECO:0000313" key="2">
    <source>
        <dbReference type="EMBL" id="VCW71705.1"/>
    </source>
</evidence>
<reference evidence="2 3" key="1">
    <citation type="submission" date="2018-10" db="EMBL/GenBank/DDBJ databases">
        <authorList>
            <person name="Ekblom R."/>
            <person name="Jareborg N."/>
        </authorList>
    </citation>
    <scope>NUCLEOTIDE SEQUENCE [LARGE SCALE GENOMIC DNA]</scope>
    <source>
        <tissue evidence="2">Muscle</tissue>
    </source>
</reference>
<organism evidence="2 3">
    <name type="scientific">Gulo gulo</name>
    <name type="common">Wolverine</name>
    <name type="synonym">Gluton</name>
    <dbReference type="NCBI Taxonomy" id="48420"/>
    <lineage>
        <taxon>Eukaryota</taxon>
        <taxon>Metazoa</taxon>
        <taxon>Chordata</taxon>
        <taxon>Craniata</taxon>
        <taxon>Vertebrata</taxon>
        <taxon>Euteleostomi</taxon>
        <taxon>Mammalia</taxon>
        <taxon>Eutheria</taxon>
        <taxon>Laurasiatheria</taxon>
        <taxon>Carnivora</taxon>
        <taxon>Caniformia</taxon>
        <taxon>Musteloidea</taxon>
        <taxon>Mustelidae</taxon>
        <taxon>Guloninae</taxon>
        <taxon>Gulo</taxon>
    </lineage>
</organism>
<name>A0A9X9LLB2_GULGU</name>
<evidence type="ECO:0000256" key="1">
    <source>
        <dbReference type="SAM" id="MobiDB-lite"/>
    </source>
</evidence>
<feature type="region of interest" description="Disordered" evidence="1">
    <location>
        <begin position="16"/>
        <end position="37"/>
    </location>
</feature>
<sequence length="67" mass="7392">TEARGERFLALQSPCPLQREGSQYGSPRAGAGSLRANTKPQLQSAYFTQRNTQSESQPQFSPDFCRG</sequence>
<dbReference type="AlphaFoldDB" id="A0A9X9LLB2"/>
<evidence type="ECO:0000313" key="3">
    <source>
        <dbReference type="Proteomes" id="UP000269945"/>
    </source>
</evidence>
<proteinExistence type="predicted"/>
<feature type="region of interest" description="Disordered" evidence="1">
    <location>
        <begin position="48"/>
        <end position="67"/>
    </location>
</feature>
<dbReference type="Proteomes" id="UP000269945">
    <property type="component" value="Unassembled WGS sequence"/>
</dbReference>
<feature type="non-terminal residue" evidence="2">
    <location>
        <position position="67"/>
    </location>
</feature>
<protein>
    <submittedName>
        <fullName evidence="2">Uncharacterized protein</fullName>
    </submittedName>
</protein>